<evidence type="ECO:0000256" key="2">
    <source>
        <dbReference type="SAM" id="Phobius"/>
    </source>
</evidence>
<dbReference type="SUPFAM" id="SSF51338">
    <property type="entry name" value="Composite domain of metallo-dependent hydrolases"/>
    <property type="match status" value="1"/>
</dbReference>
<evidence type="ECO:0000259" key="3">
    <source>
        <dbReference type="Pfam" id="PF01979"/>
    </source>
</evidence>
<protein>
    <recommendedName>
        <fullName evidence="7">Amidohydrolase-related domain-containing protein</fullName>
    </recommendedName>
</protein>
<dbReference type="InterPro" id="IPR006680">
    <property type="entry name" value="Amidohydro-rel"/>
</dbReference>
<feature type="compositionally biased region" description="Basic and acidic residues" evidence="1">
    <location>
        <begin position="558"/>
        <end position="567"/>
    </location>
</feature>
<name>A0A8H5GH24_9AGAR</name>
<dbReference type="GO" id="GO:0006145">
    <property type="term" value="P:purine nucleobase catabolic process"/>
    <property type="evidence" value="ECO:0007669"/>
    <property type="project" value="TreeGrafter"/>
</dbReference>
<keyword evidence="2" id="KW-1133">Transmembrane helix</keyword>
<dbReference type="SUPFAM" id="SSF51556">
    <property type="entry name" value="Metallo-dependent hydrolases"/>
    <property type="match status" value="1"/>
</dbReference>
<dbReference type="InterPro" id="IPR045340">
    <property type="entry name" value="DUF6533"/>
</dbReference>
<reference evidence="5 6" key="1">
    <citation type="journal article" date="2020" name="ISME J.">
        <title>Uncovering the hidden diversity of litter-decomposition mechanisms in mushroom-forming fungi.</title>
        <authorList>
            <person name="Floudas D."/>
            <person name="Bentzer J."/>
            <person name="Ahren D."/>
            <person name="Johansson T."/>
            <person name="Persson P."/>
            <person name="Tunlid A."/>
        </authorList>
    </citation>
    <scope>NUCLEOTIDE SEQUENCE [LARGE SCALE GENOMIC DNA]</scope>
    <source>
        <strain evidence="5 6">CBS 291.85</strain>
    </source>
</reference>
<feature type="transmembrane region" description="Helical" evidence="2">
    <location>
        <begin position="1362"/>
        <end position="1383"/>
    </location>
</feature>
<dbReference type="PANTHER" id="PTHR43668:SF5">
    <property type="entry name" value="AMIDOHYDROLASE 3 DOMAIN-CONTAINING PROTEIN"/>
    <property type="match status" value="1"/>
</dbReference>
<keyword evidence="2" id="KW-0812">Transmembrane</keyword>
<feature type="region of interest" description="Disordered" evidence="1">
    <location>
        <begin position="550"/>
        <end position="569"/>
    </location>
</feature>
<keyword evidence="2" id="KW-0472">Membrane</keyword>
<feature type="domain" description="DUF6533" evidence="4">
    <location>
        <begin position="1120"/>
        <end position="1164"/>
    </location>
</feature>
<dbReference type="InterPro" id="IPR032466">
    <property type="entry name" value="Metal_Hydrolase"/>
</dbReference>
<proteinExistence type="predicted"/>
<dbReference type="Pfam" id="PF01979">
    <property type="entry name" value="Amidohydro_1"/>
    <property type="match status" value="1"/>
</dbReference>
<feature type="transmembrane region" description="Helical" evidence="2">
    <location>
        <begin position="1338"/>
        <end position="1356"/>
    </location>
</feature>
<dbReference type="Proteomes" id="UP000559256">
    <property type="component" value="Unassembled WGS sequence"/>
</dbReference>
<dbReference type="GO" id="GO:0005737">
    <property type="term" value="C:cytoplasm"/>
    <property type="evidence" value="ECO:0007669"/>
    <property type="project" value="TreeGrafter"/>
</dbReference>
<evidence type="ECO:0008006" key="7">
    <source>
        <dbReference type="Google" id="ProtNLM"/>
    </source>
</evidence>
<comment type="caution">
    <text evidence="5">The sequence shown here is derived from an EMBL/GenBank/DDBJ whole genome shotgun (WGS) entry which is preliminary data.</text>
</comment>
<gene>
    <name evidence="5" type="ORF">D9758_005624</name>
</gene>
<feature type="domain" description="Amidohydrolase-related" evidence="3">
    <location>
        <begin position="417"/>
        <end position="501"/>
    </location>
</feature>
<dbReference type="GO" id="GO:0004038">
    <property type="term" value="F:allantoinase activity"/>
    <property type="evidence" value="ECO:0007669"/>
    <property type="project" value="TreeGrafter"/>
</dbReference>
<evidence type="ECO:0000256" key="1">
    <source>
        <dbReference type="SAM" id="MobiDB-lite"/>
    </source>
</evidence>
<dbReference type="OrthoDB" id="10258955at2759"/>
<evidence type="ECO:0000313" key="5">
    <source>
        <dbReference type="EMBL" id="KAF5364694.1"/>
    </source>
</evidence>
<feature type="transmembrane region" description="Helical" evidence="2">
    <location>
        <begin position="1294"/>
        <end position="1317"/>
    </location>
</feature>
<sequence>MAMARLLLLSIVGLLTLLYTFLGSYLNLQTSLLGLSKGSLGVKNIHHQTLLSVCKALRIPAGRPASFDTSTRIPSGSDRFATGTAPVFIRDAKILTGLGNANYTDIVYGDVLMDKGVIVRIGTIPEETLNEVKKRNKESGLELVVVDAVGKWVTPGLVDLHSHIGVYALPALSGANDGNSIHQPINPFLRSVDGINTHDASYELTTAGGVTAVQVLPGSANNIGGQAFLIKLRPTAGKSVQEMVLEPPKGLFINSTASTGKDSDEEDYIPWRHMKHACGENPDRLYSQTRMDAAWNFRHAYDEARKLMNDQDQICAKLESGVVPGTDGIPENLELEALVDVLRGRVKLSVHCYEAVDLDAMVRLTNEFHFPIASFHHAGETYLVPEVLKKAWGGPPAAAIFASNARKKREAYRGSEFAARILADNGIDVVMKSDHPVLNSRYLLYEAQQAFYYGLYPGLAIASVTSTPADRAGVGWRIGRLDRGYDADVVLWDTHPLALGATPVQVWIDQIPQLDVNYSHVITNKPDRFQELPKTPDWEKERKEVVEWDGLPPLAGSDGRDGRDGNGKSRTLSGRVRFVGVRSMWDRDVDVDGARISERTVGLKTLFDETETEWEGPVRESQTTWSVLVGDGQVMCYEKEEEGRCACCSSEGFDDTVTVINLEGGSIAPGLTSFGSPLGLVEIRLEPSTNDGDVWDPLTDGDPPSIIQGPNTNTNFRVNPGSMASSSGSASITRAIDGLMFGGRNTLLAYRAGVTKSITPPMGATSGKFLLGLSVAFDTAASNALGDCAIVKDVVALHLSMNHGMSVGVSAQVATLKRMLIGPGDYGDLSYRSALEKVRAGEMPLVIHVDNADIMATLIHMKYDLIARGLTKSMRMTFAGASEAHLLAEEIAQAGIAVIVMPPRPFPTIWDAKRILPGPPLSSETAITKLVKANVIVGIGIPDEYDAKNLRFEIGWAALDSNGTLSKSEALGLGTVNLERALGLLDGAFDSHGGNKSSGWKFTMKQQNSLAAAVILGASEGSIIDSPCDTGSVGSGSSGKTITSGFQSLDGTRIGSLHPPLGLQNHTVSVVFLFLHHHHRKGGYTSCYEALSRALWPDGDMAATASQVEDVWRSLQYHAYVDAAGLALVIWDYILTSQEEFRLIWCKPKNGVTVLFALNRYLIFFEGFVSFYGVHTSSSLLIGSVLRDLVVSGFSRTNVSQAVSVSVLFVHCPLIRFSYSCDYAVAYWLTGACEYLTNSLDDSPTNAALSRFPPNRLGQYSLVDNSKQTEEDREPPLPPDIHRCTRTVRLAGLWAFWLPIIFYEATTFGLVAYKFYLYRKSREHFRSELLELVLKSTMVYLAFVCVFFAVNSWLYSLTNQNLTTILGSITLAVCSVSGSRMLLNLRAQNERNIHWHDMTYEMTTTVQFAEHEP</sequence>
<dbReference type="InterPro" id="IPR050138">
    <property type="entry name" value="DHOase/Allantoinase_Hydrolase"/>
</dbReference>
<dbReference type="Gene3D" id="3.20.20.140">
    <property type="entry name" value="Metal-dependent hydrolases"/>
    <property type="match status" value="2"/>
</dbReference>
<organism evidence="5 6">
    <name type="scientific">Tetrapyrgos nigripes</name>
    <dbReference type="NCBI Taxonomy" id="182062"/>
    <lineage>
        <taxon>Eukaryota</taxon>
        <taxon>Fungi</taxon>
        <taxon>Dikarya</taxon>
        <taxon>Basidiomycota</taxon>
        <taxon>Agaricomycotina</taxon>
        <taxon>Agaricomycetes</taxon>
        <taxon>Agaricomycetidae</taxon>
        <taxon>Agaricales</taxon>
        <taxon>Marasmiineae</taxon>
        <taxon>Marasmiaceae</taxon>
        <taxon>Tetrapyrgos</taxon>
    </lineage>
</organism>
<accession>A0A8H5GH24</accession>
<dbReference type="EMBL" id="JAACJM010000032">
    <property type="protein sequence ID" value="KAF5364694.1"/>
    <property type="molecule type" value="Genomic_DNA"/>
</dbReference>
<dbReference type="Pfam" id="PF20151">
    <property type="entry name" value="DUF6533"/>
    <property type="match status" value="1"/>
</dbReference>
<dbReference type="PANTHER" id="PTHR43668">
    <property type="entry name" value="ALLANTOINASE"/>
    <property type="match status" value="1"/>
</dbReference>
<dbReference type="InterPro" id="IPR011059">
    <property type="entry name" value="Metal-dep_hydrolase_composite"/>
</dbReference>
<keyword evidence="6" id="KW-1185">Reference proteome</keyword>
<evidence type="ECO:0000259" key="4">
    <source>
        <dbReference type="Pfam" id="PF20151"/>
    </source>
</evidence>
<evidence type="ECO:0000313" key="6">
    <source>
        <dbReference type="Proteomes" id="UP000559256"/>
    </source>
</evidence>